<organism evidence="1 2">
    <name type="scientific">Phlebia brevispora</name>
    <dbReference type="NCBI Taxonomy" id="194682"/>
    <lineage>
        <taxon>Eukaryota</taxon>
        <taxon>Fungi</taxon>
        <taxon>Dikarya</taxon>
        <taxon>Basidiomycota</taxon>
        <taxon>Agaricomycotina</taxon>
        <taxon>Agaricomycetes</taxon>
        <taxon>Polyporales</taxon>
        <taxon>Meruliaceae</taxon>
        <taxon>Phlebia</taxon>
    </lineage>
</organism>
<protein>
    <submittedName>
        <fullName evidence="1">Uncharacterized protein</fullName>
    </submittedName>
</protein>
<evidence type="ECO:0000313" key="2">
    <source>
        <dbReference type="Proteomes" id="UP001148662"/>
    </source>
</evidence>
<comment type="caution">
    <text evidence="1">The sequence shown here is derived from an EMBL/GenBank/DDBJ whole genome shotgun (WGS) entry which is preliminary data.</text>
</comment>
<accession>A0ACC1TBL5</accession>
<dbReference type="EMBL" id="JANHOG010000145">
    <property type="protein sequence ID" value="KAJ3557604.1"/>
    <property type="molecule type" value="Genomic_DNA"/>
</dbReference>
<sequence>MVGYGGAVFSFRNQYWLWCPVIAPVLGALVGTFIYDLFFFTGGESIINRRNAQARRAHQRARDEQREKPIAGADAV</sequence>
<keyword evidence="2" id="KW-1185">Reference proteome</keyword>
<evidence type="ECO:0000313" key="1">
    <source>
        <dbReference type="EMBL" id="KAJ3557604.1"/>
    </source>
</evidence>
<gene>
    <name evidence="1" type="ORF">NM688_g1388</name>
</gene>
<proteinExistence type="predicted"/>
<reference evidence="1" key="1">
    <citation type="submission" date="2022-07" db="EMBL/GenBank/DDBJ databases">
        <title>Genome Sequence of Phlebia brevispora.</title>
        <authorList>
            <person name="Buettner E."/>
        </authorList>
    </citation>
    <scope>NUCLEOTIDE SEQUENCE</scope>
    <source>
        <strain evidence="1">MPL23</strain>
    </source>
</reference>
<name>A0ACC1TBL5_9APHY</name>
<dbReference type="Proteomes" id="UP001148662">
    <property type="component" value="Unassembled WGS sequence"/>
</dbReference>